<keyword evidence="6" id="KW-1185">Reference proteome</keyword>
<dbReference type="RefSeq" id="WP_359206248.1">
    <property type="nucleotide sequence ID" value="NZ_JBEZAM010000011.1"/>
</dbReference>
<evidence type="ECO:0000256" key="1">
    <source>
        <dbReference type="ARBA" id="ARBA00023015"/>
    </source>
</evidence>
<keyword evidence="2" id="KW-0804">Transcription</keyword>
<dbReference type="Gene3D" id="1.10.10.1320">
    <property type="entry name" value="Anti-sigma factor, zinc-finger domain"/>
    <property type="match status" value="1"/>
</dbReference>
<dbReference type="EMBL" id="JBEZAM010000011">
    <property type="protein sequence ID" value="MEU7293890.1"/>
    <property type="molecule type" value="Genomic_DNA"/>
</dbReference>
<keyword evidence="4" id="KW-1133">Transmembrane helix</keyword>
<evidence type="ECO:0000256" key="4">
    <source>
        <dbReference type="SAM" id="Phobius"/>
    </source>
</evidence>
<organism evidence="5 6">
    <name type="scientific">Streptomyces exfoliatus</name>
    <name type="common">Streptomyces hydrogenans</name>
    <dbReference type="NCBI Taxonomy" id="1905"/>
    <lineage>
        <taxon>Bacteria</taxon>
        <taxon>Bacillati</taxon>
        <taxon>Actinomycetota</taxon>
        <taxon>Actinomycetes</taxon>
        <taxon>Kitasatosporales</taxon>
        <taxon>Streptomycetaceae</taxon>
        <taxon>Streptomyces</taxon>
    </lineage>
</organism>
<feature type="transmembrane region" description="Helical" evidence="4">
    <location>
        <begin position="195"/>
        <end position="213"/>
    </location>
</feature>
<reference evidence="5 6" key="1">
    <citation type="submission" date="2024-06" db="EMBL/GenBank/DDBJ databases">
        <title>The Natural Products Discovery Center: Release of the First 8490 Sequenced Strains for Exploring Actinobacteria Biosynthetic Diversity.</title>
        <authorList>
            <person name="Kalkreuter E."/>
            <person name="Kautsar S.A."/>
            <person name="Yang D."/>
            <person name="Bader C.D."/>
            <person name="Teijaro C.N."/>
            <person name="Fluegel L."/>
            <person name="Davis C.M."/>
            <person name="Simpson J.R."/>
            <person name="Lauterbach L."/>
            <person name="Steele A.D."/>
            <person name="Gui C."/>
            <person name="Meng S."/>
            <person name="Li G."/>
            <person name="Viehrig K."/>
            <person name="Ye F."/>
            <person name="Su P."/>
            <person name="Kiefer A.F."/>
            <person name="Nichols A."/>
            <person name="Cepeda A.J."/>
            <person name="Yan W."/>
            <person name="Fan B."/>
            <person name="Jiang Y."/>
            <person name="Adhikari A."/>
            <person name="Zheng C.-J."/>
            <person name="Schuster L."/>
            <person name="Cowan T.M."/>
            <person name="Smanski M.J."/>
            <person name="Chevrette M.G."/>
            <person name="De Carvalho L.P.S."/>
            <person name="Shen B."/>
        </authorList>
    </citation>
    <scope>NUCLEOTIDE SEQUENCE [LARGE SCALE GENOMIC DNA]</scope>
    <source>
        <strain evidence="5 6">NPDC045705</strain>
    </source>
</reference>
<accession>A0ABV3CUJ0</accession>
<feature type="transmembrane region" description="Helical" evidence="4">
    <location>
        <begin position="299"/>
        <end position="322"/>
    </location>
</feature>
<keyword evidence="4" id="KW-0472">Membrane</keyword>
<proteinExistence type="predicted"/>
<feature type="region of interest" description="Disordered" evidence="3">
    <location>
        <begin position="1"/>
        <end position="68"/>
    </location>
</feature>
<dbReference type="InterPro" id="IPR041916">
    <property type="entry name" value="Anti_sigma_zinc_sf"/>
</dbReference>
<feature type="compositionally biased region" description="Basic and acidic residues" evidence="3">
    <location>
        <begin position="18"/>
        <end position="38"/>
    </location>
</feature>
<evidence type="ECO:0000256" key="3">
    <source>
        <dbReference type="SAM" id="MobiDB-lite"/>
    </source>
</evidence>
<evidence type="ECO:0000313" key="5">
    <source>
        <dbReference type="EMBL" id="MEU7293890.1"/>
    </source>
</evidence>
<evidence type="ECO:0000313" key="6">
    <source>
        <dbReference type="Proteomes" id="UP001551210"/>
    </source>
</evidence>
<feature type="transmembrane region" description="Helical" evidence="4">
    <location>
        <begin position="268"/>
        <end position="287"/>
    </location>
</feature>
<feature type="transmembrane region" description="Helical" evidence="4">
    <location>
        <begin position="328"/>
        <end position="347"/>
    </location>
</feature>
<feature type="transmembrane region" description="Helical" evidence="4">
    <location>
        <begin position="169"/>
        <end position="189"/>
    </location>
</feature>
<feature type="compositionally biased region" description="Pro residues" evidence="3">
    <location>
        <begin position="39"/>
        <end position="66"/>
    </location>
</feature>
<keyword evidence="1" id="KW-0805">Transcription regulation</keyword>
<gene>
    <name evidence="5" type="ORF">AB0A76_11890</name>
</gene>
<keyword evidence="4" id="KW-0812">Transmembrane</keyword>
<comment type="caution">
    <text evidence="5">The sequence shown here is derived from an EMBL/GenBank/DDBJ whole genome shotgun (WGS) entry which is preliminary data.</text>
</comment>
<name>A0ABV3CUJ0_STREX</name>
<sequence>MTAPRPEAHPSPAPSPAPRHDPGPRHDSGPVPRHDPESAPRPGPGPEFAPDPGLAPRPGPGSPRPPWHVTDALALRYAEGSAPETDAWSLEKHVESCTACAARVSAAVRAGTAGPALAAVRAELLTSLGHRPAPVPVSAGVGGTVPSGSPLGRWARLWWTVGPALRGSWAVAVVLVVGGAFGLAHGAGFQGAGSLLLAVSPVLPLAGVAVSYGRHADPLYEITAATPSGGLRLLLTRTAAVLAVCVPLLTAGAALLPRVAGFPGAAAWLLPGLALTLAALALGSFVGCRAAAATLGGGWLLAVTGPLLAGPNAAGAGAAVLAPYFSGSAAQGGWAAAALACAALLVLRRRSFDHLEPR</sequence>
<feature type="transmembrane region" description="Helical" evidence="4">
    <location>
        <begin position="234"/>
        <end position="256"/>
    </location>
</feature>
<protein>
    <submittedName>
        <fullName evidence="5">Zf-HC2 domain-containing protein</fullName>
    </submittedName>
</protein>
<dbReference type="Proteomes" id="UP001551210">
    <property type="component" value="Unassembled WGS sequence"/>
</dbReference>
<evidence type="ECO:0000256" key="2">
    <source>
        <dbReference type="ARBA" id="ARBA00023163"/>
    </source>
</evidence>